<dbReference type="Pfam" id="PF00156">
    <property type="entry name" value="Pribosyltran"/>
    <property type="match status" value="1"/>
</dbReference>
<dbReference type="PANTHER" id="PTHR32315">
    <property type="entry name" value="ADENINE PHOSPHORIBOSYLTRANSFERASE"/>
    <property type="match status" value="1"/>
</dbReference>
<dbReference type="NCBIfam" id="NF002636">
    <property type="entry name" value="PRK02304.1-5"/>
    <property type="match status" value="1"/>
</dbReference>
<dbReference type="AlphaFoldDB" id="A0AAV4F8A6"/>
<dbReference type="CDD" id="cd06223">
    <property type="entry name" value="PRTases_typeI"/>
    <property type="match status" value="1"/>
</dbReference>
<evidence type="ECO:0000256" key="8">
    <source>
        <dbReference type="ARBA" id="ARBA00022490"/>
    </source>
</evidence>
<gene>
    <name evidence="13" type="ORF">ElyMa_003753900</name>
</gene>
<dbReference type="GO" id="GO:0044209">
    <property type="term" value="P:AMP salvage"/>
    <property type="evidence" value="ECO:0007669"/>
    <property type="project" value="TreeGrafter"/>
</dbReference>
<proteinExistence type="inferred from homology"/>
<dbReference type="EC" id="2.4.2.7" evidence="6"/>
<evidence type="ECO:0000256" key="9">
    <source>
        <dbReference type="ARBA" id="ARBA00022676"/>
    </source>
</evidence>
<name>A0AAV4F8A6_9GAST</name>
<dbReference type="PANTHER" id="PTHR32315:SF3">
    <property type="entry name" value="ADENINE PHOSPHORIBOSYLTRANSFERASE"/>
    <property type="match status" value="1"/>
</dbReference>
<dbReference type="GO" id="GO:0006168">
    <property type="term" value="P:adenine salvage"/>
    <property type="evidence" value="ECO:0007669"/>
    <property type="project" value="TreeGrafter"/>
</dbReference>
<organism evidence="13 14">
    <name type="scientific">Elysia marginata</name>
    <dbReference type="NCBI Taxonomy" id="1093978"/>
    <lineage>
        <taxon>Eukaryota</taxon>
        <taxon>Metazoa</taxon>
        <taxon>Spiralia</taxon>
        <taxon>Lophotrochozoa</taxon>
        <taxon>Mollusca</taxon>
        <taxon>Gastropoda</taxon>
        <taxon>Heterobranchia</taxon>
        <taxon>Euthyneura</taxon>
        <taxon>Panpulmonata</taxon>
        <taxon>Sacoglossa</taxon>
        <taxon>Placobranchoidea</taxon>
        <taxon>Plakobranchidae</taxon>
        <taxon>Elysia</taxon>
    </lineage>
</organism>
<dbReference type="GO" id="GO:0005737">
    <property type="term" value="C:cytoplasm"/>
    <property type="evidence" value="ECO:0007669"/>
    <property type="project" value="UniProtKB-SubCell"/>
</dbReference>
<evidence type="ECO:0000313" key="13">
    <source>
        <dbReference type="EMBL" id="GFR69289.1"/>
    </source>
</evidence>
<keyword evidence="9 13" id="KW-0328">Glycosyltransferase</keyword>
<dbReference type="GO" id="GO:0006166">
    <property type="term" value="P:purine ribonucleoside salvage"/>
    <property type="evidence" value="ECO:0007669"/>
    <property type="project" value="UniProtKB-KW"/>
</dbReference>
<evidence type="ECO:0000256" key="3">
    <source>
        <dbReference type="ARBA" id="ARBA00004496"/>
    </source>
</evidence>
<comment type="pathway">
    <text evidence="4">Purine metabolism; AMP biosynthesis via salvage pathway; AMP from adenine: step 1/1.</text>
</comment>
<dbReference type="EMBL" id="BMAT01007698">
    <property type="protein sequence ID" value="GFR69289.1"/>
    <property type="molecule type" value="Genomic_DNA"/>
</dbReference>
<sequence length="160" mass="17369">MGLLPSLNPRDILPVLRNPEVFNDLNEEIYEASKSTTGIECVVGLESRGFLFGPILAQKLGVSFVPARKKGKLPGEVISQNYELEYGTDCLQIQKSSITKGQKVLIIDDLLATGGTMKAACDLVTKAQADVVLCLCVIELVGLKGKELLDKPFKSLITFD</sequence>
<evidence type="ECO:0000256" key="7">
    <source>
        <dbReference type="ARBA" id="ARBA00017366"/>
    </source>
</evidence>
<evidence type="ECO:0000256" key="1">
    <source>
        <dbReference type="ARBA" id="ARBA00000868"/>
    </source>
</evidence>
<protein>
    <recommendedName>
        <fullName evidence="7">Adenine phosphoribosyltransferase</fullName>
        <ecNumber evidence="6">2.4.2.7</ecNumber>
    </recommendedName>
</protein>
<dbReference type="GO" id="GO:0002055">
    <property type="term" value="F:adenine binding"/>
    <property type="evidence" value="ECO:0007669"/>
    <property type="project" value="TreeGrafter"/>
</dbReference>
<evidence type="ECO:0000256" key="6">
    <source>
        <dbReference type="ARBA" id="ARBA00011893"/>
    </source>
</evidence>
<evidence type="ECO:0000313" key="14">
    <source>
        <dbReference type="Proteomes" id="UP000762676"/>
    </source>
</evidence>
<dbReference type="InterPro" id="IPR050054">
    <property type="entry name" value="UPRTase/APRTase"/>
</dbReference>
<dbReference type="GO" id="GO:0016208">
    <property type="term" value="F:AMP binding"/>
    <property type="evidence" value="ECO:0007669"/>
    <property type="project" value="TreeGrafter"/>
</dbReference>
<comment type="function">
    <text evidence="2">Catalyzes a salvage reaction resulting in the formation of AMP, that is energically less costly than de novo synthesis.</text>
</comment>
<dbReference type="InterPro" id="IPR029057">
    <property type="entry name" value="PRTase-like"/>
</dbReference>
<evidence type="ECO:0000256" key="10">
    <source>
        <dbReference type="ARBA" id="ARBA00022679"/>
    </source>
</evidence>
<evidence type="ECO:0000259" key="12">
    <source>
        <dbReference type="Pfam" id="PF00156"/>
    </source>
</evidence>
<keyword evidence="10" id="KW-0808">Transferase</keyword>
<evidence type="ECO:0000256" key="2">
    <source>
        <dbReference type="ARBA" id="ARBA00003968"/>
    </source>
</evidence>
<keyword evidence="11" id="KW-0660">Purine salvage</keyword>
<evidence type="ECO:0000256" key="5">
    <source>
        <dbReference type="ARBA" id="ARBA00008391"/>
    </source>
</evidence>
<comment type="similarity">
    <text evidence="5">Belongs to the purine/pyrimidine phosphoribosyltransferase family.</text>
</comment>
<dbReference type="FunFam" id="3.40.50.2020:FF:000021">
    <property type="entry name" value="Adenine phosphoribosyltransferase"/>
    <property type="match status" value="1"/>
</dbReference>
<keyword evidence="8" id="KW-0963">Cytoplasm</keyword>
<accession>A0AAV4F8A6</accession>
<dbReference type="SUPFAM" id="SSF53271">
    <property type="entry name" value="PRTase-like"/>
    <property type="match status" value="1"/>
</dbReference>
<comment type="caution">
    <text evidence="13">The sequence shown here is derived from an EMBL/GenBank/DDBJ whole genome shotgun (WGS) entry which is preliminary data.</text>
</comment>
<dbReference type="Gene3D" id="3.40.50.2020">
    <property type="match status" value="1"/>
</dbReference>
<keyword evidence="14" id="KW-1185">Reference proteome</keyword>
<dbReference type="Proteomes" id="UP000762676">
    <property type="component" value="Unassembled WGS sequence"/>
</dbReference>
<dbReference type="GO" id="GO:0003999">
    <property type="term" value="F:adenine phosphoribosyltransferase activity"/>
    <property type="evidence" value="ECO:0007669"/>
    <property type="project" value="UniProtKB-EC"/>
</dbReference>
<reference evidence="13 14" key="1">
    <citation type="journal article" date="2021" name="Elife">
        <title>Chloroplast acquisition without the gene transfer in kleptoplastic sea slugs, Plakobranchus ocellatus.</title>
        <authorList>
            <person name="Maeda T."/>
            <person name="Takahashi S."/>
            <person name="Yoshida T."/>
            <person name="Shimamura S."/>
            <person name="Takaki Y."/>
            <person name="Nagai Y."/>
            <person name="Toyoda A."/>
            <person name="Suzuki Y."/>
            <person name="Arimoto A."/>
            <person name="Ishii H."/>
            <person name="Satoh N."/>
            <person name="Nishiyama T."/>
            <person name="Hasebe M."/>
            <person name="Maruyama T."/>
            <person name="Minagawa J."/>
            <person name="Obokata J."/>
            <person name="Shigenobu S."/>
        </authorList>
    </citation>
    <scope>NUCLEOTIDE SEQUENCE [LARGE SCALE GENOMIC DNA]</scope>
</reference>
<dbReference type="InterPro" id="IPR000836">
    <property type="entry name" value="PRTase_dom"/>
</dbReference>
<comment type="subcellular location">
    <subcellularLocation>
        <location evidence="3">Cytoplasm</location>
    </subcellularLocation>
</comment>
<comment type="catalytic activity">
    <reaction evidence="1">
        <text>AMP + diphosphate = 5-phospho-alpha-D-ribose 1-diphosphate + adenine</text>
        <dbReference type="Rhea" id="RHEA:16609"/>
        <dbReference type="ChEBI" id="CHEBI:16708"/>
        <dbReference type="ChEBI" id="CHEBI:33019"/>
        <dbReference type="ChEBI" id="CHEBI:58017"/>
        <dbReference type="ChEBI" id="CHEBI:456215"/>
        <dbReference type="EC" id="2.4.2.7"/>
    </reaction>
</comment>
<evidence type="ECO:0000256" key="11">
    <source>
        <dbReference type="ARBA" id="ARBA00022726"/>
    </source>
</evidence>
<feature type="domain" description="Phosphoribosyltransferase" evidence="12">
    <location>
        <begin position="16"/>
        <end position="155"/>
    </location>
</feature>
<evidence type="ECO:0000256" key="4">
    <source>
        <dbReference type="ARBA" id="ARBA00004659"/>
    </source>
</evidence>